<keyword evidence="3" id="KW-1185">Reference proteome</keyword>
<proteinExistence type="predicted"/>
<dbReference type="OrthoDB" id="5295996at2759"/>
<gene>
    <name evidence="2" type="ORF">FB567DRAFT_65370</name>
</gene>
<dbReference type="Pfam" id="PF24494">
    <property type="entry name" value="DUF7587"/>
    <property type="match status" value="1"/>
</dbReference>
<dbReference type="EMBL" id="JAGMVJ010000011">
    <property type="protein sequence ID" value="KAH7086230.1"/>
    <property type="molecule type" value="Genomic_DNA"/>
</dbReference>
<dbReference type="Proteomes" id="UP000813461">
    <property type="component" value="Unassembled WGS sequence"/>
</dbReference>
<sequence length="213" mass="23648">MTLGNFLRAWTSVIGGGPHVNMNTTTAIVPHGFMSDPARKGSMVATNFYDMPEEKIYKMARGHYNNLKNINSAFISWAASLHMMFCYAKYLKAGTAHIAVMDTHAMGGEVMVWHVPQLLNRGNHKYLAFGRTRGSGYQAVSLKVLEERGLYRWFPEPATAPPLGLFGHSLQTKMFLEPTASLALDEIYSFETIGSLFHELAFPVVTALLCMPA</sequence>
<organism evidence="2 3">
    <name type="scientific">Paraphoma chrysanthemicola</name>
    <dbReference type="NCBI Taxonomy" id="798071"/>
    <lineage>
        <taxon>Eukaryota</taxon>
        <taxon>Fungi</taxon>
        <taxon>Dikarya</taxon>
        <taxon>Ascomycota</taxon>
        <taxon>Pezizomycotina</taxon>
        <taxon>Dothideomycetes</taxon>
        <taxon>Pleosporomycetidae</taxon>
        <taxon>Pleosporales</taxon>
        <taxon>Pleosporineae</taxon>
        <taxon>Phaeosphaeriaceae</taxon>
        <taxon>Paraphoma</taxon>
    </lineage>
</organism>
<dbReference type="AlphaFoldDB" id="A0A8K0VXK7"/>
<name>A0A8K0VXK7_9PLEO</name>
<evidence type="ECO:0000313" key="2">
    <source>
        <dbReference type="EMBL" id="KAH7086230.1"/>
    </source>
</evidence>
<evidence type="ECO:0000313" key="3">
    <source>
        <dbReference type="Proteomes" id="UP000813461"/>
    </source>
</evidence>
<protein>
    <recommendedName>
        <fullName evidence="1">DUF7587 domain-containing protein</fullName>
    </recommendedName>
</protein>
<dbReference type="InterPro" id="IPR056009">
    <property type="entry name" value="DUF7587"/>
</dbReference>
<accession>A0A8K0VXK7</accession>
<feature type="domain" description="DUF7587" evidence="1">
    <location>
        <begin position="29"/>
        <end position="128"/>
    </location>
</feature>
<reference evidence="2" key="1">
    <citation type="journal article" date="2021" name="Nat. Commun.">
        <title>Genetic determinants of endophytism in the Arabidopsis root mycobiome.</title>
        <authorList>
            <person name="Mesny F."/>
            <person name="Miyauchi S."/>
            <person name="Thiergart T."/>
            <person name="Pickel B."/>
            <person name="Atanasova L."/>
            <person name="Karlsson M."/>
            <person name="Huettel B."/>
            <person name="Barry K.W."/>
            <person name="Haridas S."/>
            <person name="Chen C."/>
            <person name="Bauer D."/>
            <person name="Andreopoulos W."/>
            <person name="Pangilinan J."/>
            <person name="LaButti K."/>
            <person name="Riley R."/>
            <person name="Lipzen A."/>
            <person name="Clum A."/>
            <person name="Drula E."/>
            <person name="Henrissat B."/>
            <person name="Kohler A."/>
            <person name="Grigoriev I.V."/>
            <person name="Martin F.M."/>
            <person name="Hacquard S."/>
        </authorList>
    </citation>
    <scope>NUCLEOTIDE SEQUENCE</scope>
    <source>
        <strain evidence="2">MPI-SDFR-AT-0120</strain>
    </source>
</reference>
<comment type="caution">
    <text evidence="2">The sequence shown here is derived from an EMBL/GenBank/DDBJ whole genome shotgun (WGS) entry which is preliminary data.</text>
</comment>
<evidence type="ECO:0000259" key="1">
    <source>
        <dbReference type="Pfam" id="PF24494"/>
    </source>
</evidence>